<feature type="non-terminal residue" evidence="1">
    <location>
        <position position="39"/>
    </location>
</feature>
<dbReference type="AlphaFoldDB" id="A0A1B6NQU2"/>
<evidence type="ECO:0000313" key="1">
    <source>
        <dbReference type="EMBL" id="KTF05800.1"/>
    </source>
</evidence>
<accession>A0A1B6NQU2</accession>
<name>A0A1B6NQU2_9ZZZZ</name>
<sequence length="39" mass="4455">MSKNVTRFFAPIRKLLGCPAEARDHSRSVLLLQLENTEI</sequence>
<dbReference type="EMBL" id="AYSL01001558">
    <property type="protein sequence ID" value="KTF05800.1"/>
    <property type="molecule type" value="Genomic_DNA"/>
</dbReference>
<proteinExistence type="predicted"/>
<organism evidence="1">
    <name type="scientific">marine sediment metagenome</name>
    <dbReference type="NCBI Taxonomy" id="412755"/>
    <lineage>
        <taxon>unclassified sequences</taxon>
        <taxon>metagenomes</taxon>
        <taxon>ecological metagenomes</taxon>
    </lineage>
</organism>
<reference evidence="1" key="1">
    <citation type="submission" date="2013-11" db="EMBL/GenBank/DDBJ databases">
        <title>Microbial diversity, functional groups and degradation webs in Northern and Southern Mediterranean and Red Sea marine crude oil polluted sites.</title>
        <authorList>
            <person name="Daffonchio D."/>
            <person name="Mapelli F."/>
            <person name="Ferrer M."/>
            <person name="Richter M."/>
            <person name="Cherif A."/>
            <person name="Malkawi H.I."/>
            <person name="Yakimov M.M."/>
            <person name="Abdel-Fattah Y.R."/>
            <person name="Blaghen M."/>
            <person name="Golyshin P.N."/>
            <person name="Kalogerakis N."/>
            <person name="Boon N."/>
            <person name="Magagnini M."/>
            <person name="Fava F."/>
        </authorList>
    </citation>
    <scope>NUCLEOTIDE SEQUENCE</scope>
</reference>
<gene>
    <name evidence="1" type="ORF">MGSAQ_002704</name>
</gene>
<comment type="caution">
    <text evidence="1">The sequence shown here is derived from an EMBL/GenBank/DDBJ whole genome shotgun (WGS) entry which is preliminary data.</text>
</comment>
<protein>
    <submittedName>
        <fullName evidence="1">Uncharacterized protein</fullName>
    </submittedName>
</protein>